<evidence type="ECO:0000313" key="2">
    <source>
        <dbReference type="Proteomes" id="UP000247702"/>
    </source>
</evidence>
<comment type="caution">
    <text evidence="1">The sequence shown here is derived from an EMBL/GenBank/DDBJ whole genome shotgun (WGS) entry which is preliminary data.</text>
</comment>
<proteinExistence type="predicted"/>
<keyword evidence="2" id="KW-1185">Reference proteome</keyword>
<dbReference type="EMBL" id="BEXD01003868">
    <property type="protein sequence ID" value="GBC03056.1"/>
    <property type="molecule type" value="Genomic_DNA"/>
</dbReference>
<accession>A0A2Z6RK02</accession>
<reference evidence="1 2" key="1">
    <citation type="submission" date="2017-11" db="EMBL/GenBank/DDBJ databases">
        <title>The genome of Rhizophagus clarus HR1 reveals common genetic basis of auxotrophy among arbuscular mycorrhizal fungi.</title>
        <authorList>
            <person name="Kobayashi Y."/>
        </authorList>
    </citation>
    <scope>NUCLEOTIDE SEQUENCE [LARGE SCALE GENOMIC DNA]</scope>
    <source>
        <strain evidence="1 2">HR1</strain>
    </source>
</reference>
<sequence>MRKKKEKKQRQRWIFRFHRTSIEIVTIAFVLKLKIKVKLKKQLLCHRTKRRFPLLSKPDDISSIQAEFMDTITEDYNNSSQQLDSLPSMIYRTLKQIPFVSDTSPVNTTTSWFSNVTPGQPFHRTPTYSRQRRLNNYKSSPSSLLITLLISSPQEICDAYKEDFNVCLAEINPEPLPGKVLLEPVTTLSSKSASAWKDKDVLPLAELLAGRIAIDGSGENRQGANLFVKIGPDLSEYILSHPKIRSIIDPVYVVIDLSTNVQGNVALYPPVGSPHIAAVPYPGSNHVFVFNGPGATDDAQHLIGWRIPDFEHLCFKRHTRLFIID</sequence>
<dbReference type="Proteomes" id="UP000247702">
    <property type="component" value="Unassembled WGS sequence"/>
</dbReference>
<name>A0A2Z6RK02_9GLOM</name>
<evidence type="ECO:0000313" key="1">
    <source>
        <dbReference type="EMBL" id="GBC03056.1"/>
    </source>
</evidence>
<organism evidence="1 2">
    <name type="scientific">Rhizophagus clarus</name>
    <dbReference type="NCBI Taxonomy" id="94130"/>
    <lineage>
        <taxon>Eukaryota</taxon>
        <taxon>Fungi</taxon>
        <taxon>Fungi incertae sedis</taxon>
        <taxon>Mucoromycota</taxon>
        <taxon>Glomeromycotina</taxon>
        <taxon>Glomeromycetes</taxon>
        <taxon>Glomerales</taxon>
        <taxon>Glomeraceae</taxon>
        <taxon>Rhizophagus</taxon>
    </lineage>
</organism>
<dbReference type="AlphaFoldDB" id="A0A2Z6RK02"/>
<gene>
    <name evidence="1" type="ORF">RclHR1_04980001</name>
</gene>
<protein>
    <submittedName>
        <fullName evidence="1">Uncharacterized protein</fullName>
    </submittedName>
</protein>